<dbReference type="Proteomes" id="UP000301751">
    <property type="component" value="Unassembled WGS sequence"/>
</dbReference>
<comment type="similarity">
    <text evidence="1">Belongs to the ParB family.</text>
</comment>
<dbReference type="GO" id="GO:0003677">
    <property type="term" value="F:DNA binding"/>
    <property type="evidence" value="ECO:0007669"/>
    <property type="project" value="InterPro"/>
</dbReference>
<dbReference type="Pfam" id="PF02195">
    <property type="entry name" value="ParB_N"/>
    <property type="match status" value="1"/>
</dbReference>
<dbReference type="InterPro" id="IPR040873">
    <property type="entry name" value="SoPB_HTH"/>
</dbReference>
<proteinExistence type="inferred from homology"/>
<evidence type="ECO:0000313" key="4">
    <source>
        <dbReference type="EMBL" id="GCL65132.1"/>
    </source>
</evidence>
<dbReference type="AlphaFoldDB" id="A0A480AY13"/>
<reference evidence="5" key="1">
    <citation type="submission" date="2019-03" db="EMBL/GenBank/DDBJ databases">
        <title>Aquabacterium pictum sp.nov., the first bacteriochlorophyll a-containing freshwater bacterium in the genus Aquabacterium of the class Betaproteobacteria.</title>
        <authorList>
            <person name="Hirose S."/>
            <person name="Tank M."/>
            <person name="Hara E."/>
            <person name="Tamaki H."/>
            <person name="Takaichi S."/>
            <person name="Haruta S."/>
            <person name="Hanada S."/>
        </authorList>
    </citation>
    <scope>NUCLEOTIDE SEQUENCE [LARGE SCALE GENOMIC DNA]</scope>
    <source>
        <strain evidence="5">W35</strain>
    </source>
</reference>
<dbReference type="NCBIfam" id="TIGR00180">
    <property type="entry name" value="parB_part"/>
    <property type="match status" value="1"/>
</dbReference>
<dbReference type="InterPro" id="IPR004437">
    <property type="entry name" value="ParB/RepB/Spo0J"/>
</dbReference>
<keyword evidence="5" id="KW-1185">Reference proteome</keyword>
<protein>
    <recommendedName>
        <fullName evidence="3">ParB-like N-terminal domain-containing protein</fullName>
    </recommendedName>
</protein>
<name>A0A480AY13_9BURK</name>
<organism evidence="4 5">
    <name type="scientific">Pseudaquabacterium pictum</name>
    <dbReference type="NCBI Taxonomy" id="2315236"/>
    <lineage>
        <taxon>Bacteria</taxon>
        <taxon>Pseudomonadati</taxon>
        <taxon>Pseudomonadota</taxon>
        <taxon>Betaproteobacteria</taxon>
        <taxon>Burkholderiales</taxon>
        <taxon>Sphaerotilaceae</taxon>
        <taxon>Pseudaquabacterium</taxon>
    </lineage>
</organism>
<evidence type="ECO:0000259" key="3">
    <source>
        <dbReference type="SMART" id="SM00470"/>
    </source>
</evidence>
<feature type="domain" description="ParB-like N-terminal" evidence="3">
    <location>
        <begin position="35"/>
        <end position="132"/>
    </location>
</feature>
<dbReference type="Pfam" id="PF18090">
    <property type="entry name" value="SoPB_HTH"/>
    <property type="match status" value="1"/>
</dbReference>
<dbReference type="PANTHER" id="PTHR33375:SF1">
    <property type="entry name" value="CHROMOSOME-PARTITIONING PROTEIN PARB-RELATED"/>
    <property type="match status" value="1"/>
</dbReference>
<dbReference type="GO" id="GO:0005694">
    <property type="term" value="C:chromosome"/>
    <property type="evidence" value="ECO:0007669"/>
    <property type="project" value="TreeGrafter"/>
</dbReference>
<sequence>MQAKITKQDSSARAEQPKHDHTDKQSKSNEVFDSRKIEAKDIVPSLLLNRIESNYQTASFQALKKDILHAGGNVQPIKVRPTAGGKYEIVFGHRRHRACADLNLPVLAIVENLTDVQLWEQMERENRLRKNLSPFEQGMHYKLALDKTLFESIRRMAEAIGGDPGNIAKMLGLANLPQQVIEAFEKTSDIQVNWATPLKWALERDRDGMITRAENIATSRKTGNASVEKMSPKSVLAALVGSDYKNAANDSQLEIFSSNGQKRAVIKPGKGGTWRIDLSGPGLNLHVLEDKIKKILESS</sequence>
<evidence type="ECO:0000313" key="5">
    <source>
        <dbReference type="Proteomes" id="UP000301751"/>
    </source>
</evidence>
<dbReference type="InterPro" id="IPR036086">
    <property type="entry name" value="ParB/Sulfiredoxin_sf"/>
</dbReference>
<dbReference type="Gene3D" id="3.90.1530.10">
    <property type="entry name" value="Conserved hypothetical protein from pyrococcus furiosus pfu- 392566-001, ParB domain"/>
    <property type="match status" value="1"/>
</dbReference>
<dbReference type="InterPro" id="IPR050336">
    <property type="entry name" value="Chromosome_partition/occlusion"/>
</dbReference>
<dbReference type="InterPro" id="IPR037972">
    <property type="entry name" value="RepB_N"/>
</dbReference>
<gene>
    <name evidence="4" type="ORF">AQPW35_42130</name>
</gene>
<dbReference type="EMBL" id="BJCL01000013">
    <property type="protein sequence ID" value="GCL65132.1"/>
    <property type="molecule type" value="Genomic_DNA"/>
</dbReference>
<dbReference type="SMART" id="SM00470">
    <property type="entry name" value="ParB"/>
    <property type="match status" value="1"/>
</dbReference>
<dbReference type="Gene3D" id="1.10.10.2830">
    <property type="match status" value="1"/>
</dbReference>
<comment type="caution">
    <text evidence="4">The sequence shown here is derived from an EMBL/GenBank/DDBJ whole genome shotgun (WGS) entry which is preliminary data.</text>
</comment>
<dbReference type="InterPro" id="IPR003115">
    <property type="entry name" value="ParB_N"/>
</dbReference>
<dbReference type="CDD" id="cd16405">
    <property type="entry name" value="RepB_like_N"/>
    <property type="match status" value="1"/>
</dbReference>
<dbReference type="SUPFAM" id="SSF109709">
    <property type="entry name" value="KorB DNA-binding domain-like"/>
    <property type="match status" value="1"/>
</dbReference>
<dbReference type="PANTHER" id="PTHR33375">
    <property type="entry name" value="CHROMOSOME-PARTITIONING PROTEIN PARB-RELATED"/>
    <property type="match status" value="1"/>
</dbReference>
<dbReference type="RefSeq" id="WP_162520870.1">
    <property type="nucleotide sequence ID" value="NZ_BJCL01000013.1"/>
</dbReference>
<dbReference type="GO" id="GO:0007059">
    <property type="term" value="P:chromosome segregation"/>
    <property type="evidence" value="ECO:0007669"/>
    <property type="project" value="TreeGrafter"/>
</dbReference>
<evidence type="ECO:0000256" key="2">
    <source>
        <dbReference type="SAM" id="MobiDB-lite"/>
    </source>
</evidence>
<accession>A0A480AY13</accession>
<feature type="region of interest" description="Disordered" evidence="2">
    <location>
        <begin position="1"/>
        <end position="33"/>
    </location>
</feature>
<evidence type="ECO:0000256" key="1">
    <source>
        <dbReference type="ARBA" id="ARBA00006295"/>
    </source>
</evidence>
<dbReference type="SUPFAM" id="SSF110849">
    <property type="entry name" value="ParB/Sulfiredoxin"/>
    <property type="match status" value="1"/>
</dbReference>